<gene>
    <name evidence="1" type="ORF">Sjap_018255</name>
</gene>
<name>A0AAP0I7Q1_9MAGN</name>
<sequence length="120" mass="13203">MPEHGKQETLEKDQTMTSANDGSVLCSLFGIMSVNEMEPLQNLNGPNEFLELGRSKDIHEPEQHLKRQDDSFSRMSTEAFPHLRIVLANGSLTPYKPLGAAVSVEVMNVSLRGGSCEGML</sequence>
<comment type="caution">
    <text evidence="1">The sequence shown here is derived from an EMBL/GenBank/DDBJ whole genome shotgun (WGS) entry which is preliminary data.</text>
</comment>
<dbReference type="Proteomes" id="UP001417504">
    <property type="component" value="Unassembled WGS sequence"/>
</dbReference>
<protein>
    <submittedName>
        <fullName evidence="1">Uncharacterized protein</fullName>
    </submittedName>
</protein>
<keyword evidence="2" id="KW-1185">Reference proteome</keyword>
<reference evidence="1 2" key="1">
    <citation type="submission" date="2024-01" db="EMBL/GenBank/DDBJ databases">
        <title>Genome assemblies of Stephania.</title>
        <authorList>
            <person name="Yang L."/>
        </authorList>
    </citation>
    <scope>NUCLEOTIDE SEQUENCE [LARGE SCALE GENOMIC DNA]</scope>
    <source>
        <strain evidence="1">QJT</strain>
        <tissue evidence="1">Leaf</tissue>
    </source>
</reference>
<dbReference type="EMBL" id="JBBNAE010000007">
    <property type="protein sequence ID" value="KAK9110195.1"/>
    <property type="molecule type" value="Genomic_DNA"/>
</dbReference>
<evidence type="ECO:0000313" key="1">
    <source>
        <dbReference type="EMBL" id="KAK9110195.1"/>
    </source>
</evidence>
<proteinExistence type="predicted"/>
<organism evidence="1 2">
    <name type="scientific">Stephania japonica</name>
    <dbReference type="NCBI Taxonomy" id="461633"/>
    <lineage>
        <taxon>Eukaryota</taxon>
        <taxon>Viridiplantae</taxon>
        <taxon>Streptophyta</taxon>
        <taxon>Embryophyta</taxon>
        <taxon>Tracheophyta</taxon>
        <taxon>Spermatophyta</taxon>
        <taxon>Magnoliopsida</taxon>
        <taxon>Ranunculales</taxon>
        <taxon>Menispermaceae</taxon>
        <taxon>Menispermoideae</taxon>
        <taxon>Cissampelideae</taxon>
        <taxon>Stephania</taxon>
    </lineage>
</organism>
<evidence type="ECO:0000313" key="2">
    <source>
        <dbReference type="Proteomes" id="UP001417504"/>
    </source>
</evidence>
<accession>A0AAP0I7Q1</accession>
<dbReference type="AlphaFoldDB" id="A0AAP0I7Q1"/>